<name>A0A8K0I971_COCNU</name>
<dbReference type="PROSITE" id="PS50888">
    <property type="entry name" value="BHLH"/>
    <property type="match status" value="1"/>
</dbReference>
<sequence>MMTRGIAVNAHGEGGRLMALEHLSMGTVGPTSTFCKFDMVTEAPLSMTNKENIIAEQPVGRLVPNKKNTGKVPKKEHKAKREKLKRVHLNELFLELGHALEPARQNNGKASILGDATRLLQDLIARVESLRKENLALVSESCYVAVEKNELKDENAVLGAEIARLRNELHERMHSDTVWHSGAEVAPPTLPQPTSAALPVQQPPVGPLYVIPLRQDLHPFSDTGNIPAPKPPSHVRRPHARYATPSDSWSLELLSRHQREAHEALHNSSTIITFNSREEGTDKA</sequence>
<feature type="coiled-coil region" evidence="6">
    <location>
        <begin position="113"/>
        <end position="168"/>
    </location>
</feature>
<dbReference type="AlphaFoldDB" id="A0A8K0I971"/>
<feature type="domain" description="BHLH" evidence="7">
    <location>
        <begin position="73"/>
        <end position="123"/>
    </location>
</feature>
<protein>
    <submittedName>
        <fullName evidence="8">Transcription factor BHLH062</fullName>
    </submittedName>
</protein>
<comment type="similarity">
    <text evidence="1">Belongs to the bHLH protein family.</text>
</comment>
<evidence type="ECO:0000259" key="7">
    <source>
        <dbReference type="PROSITE" id="PS50888"/>
    </source>
</evidence>
<gene>
    <name evidence="8" type="ORF">COCNU_05G006980</name>
</gene>
<accession>A0A8K0I971</accession>
<dbReference type="InterPro" id="IPR036638">
    <property type="entry name" value="HLH_DNA-bd_sf"/>
</dbReference>
<keyword evidence="3" id="KW-0238">DNA-binding</keyword>
<dbReference type="Gene3D" id="4.10.280.10">
    <property type="entry name" value="Helix-loop-helix DNA-binding domain"/>
    <property type="match status" value="1"/>
</dbReference>
<dbReference type="Proteomes" id="UP000797356">
    <property type="component" value="Chromosome 5"/>
</dbReference>
<dbReference type="InterPro" id="IPR057075">
    <property type="entry name" value="bHLH_IRO3"/>
</dbReference>
<dbReference type="InterPro" id="IPR011598">
    <property type="entry name" value="bHLH_dom"/>
</dbReference>
<evidence type="ECO:0000313" key="9">
    <source>
        <dbReference type="Proteomes" id="UP000797356"/>
    </source>
</evidence>
<organism evidence="8 9">
    <name type="scientific">Cocos nucifera</name>
    <name type="common">Coconut palm</name>
    <dbReference type="NCBI Taxonomy" id="13894"/>
    <lineage>
        <taxon>Eukaryota</taxon>
        <taxon>Viridiplantae</taxon>
        <taxon>Streptophyta</taxon>
        <taxon>Embryophyta</taxon>
        <taxon>Tracheophyta</taxon>
        <taxon>Spermatophyta</taxon>
        <taxon>Magnoliopsida</taxon>
        <taxon>Liliopsida</taxon>
        <taxon>Arecaceae</taxon>
        <taxon>Arecoideae</taxon>
        <taxon>Cocoseae</taxon>
        <taxon>Attaleinae</taxon>
        <taxon>Cocos</taxon>
    </lineage>
</organism>
<proteinExistence type="inferred from homology"/>
<evidence type="ECO:0000256" key="6">
    <source>
        <dbReference type="SAM" id="Coils"/>
    </source>
</evidence>
<evidence type="ECO:0000256" key="4">
    <source>
        <dbReference type="ARBA" id="ARBA00023163"/>
    </source>
</evidence>
<keyword evidence="4" id="KW-0804">Transcription</keyword>
<keyword evidence="5" id="KW-0539">Nucleus</keyword>
<evidence type="ECO:0000256" key="3">
    <source>
        <dbReference type="ARBA" id="ARBA00023125"/>
    </source>
</evidence>
<dbReference type="EMBL" id="CM017876">
    <property type="protein sequence ID" value="KAG1342469.1"/>
    <property type="molecule type" value="Genomic_DNA"/>
</dbReference>
<keyword evidence="2" id="KW-0805">Transcription regulation</keyword>
<evidence type="ECO:0000313" key="8">
    <source>
        <dbReference type="EMBL" id="KAG1342469.1"/>
    </source>
</evidence>
<dbReference type="PANTHER" id="PTHR47075">
    <property type="entry name" value="TRANSCRIPTION FACTOR BHLH47"/>
    <property type="match status" value="1"/>
</dbReference>
<comment type="caution">
    <text evidence="8">The sequence shown here is derived from an EMBL/GenBank/DDBJ whole genome shotgun (WGS) entry which is preliminary data.</text>
</comment>
<evidence type="ECO:0000256" key="5">
    <source>
        <dbReference type="ARBA" id="ARBA00023242"/>
    </source>
</evidence>
<dbReference type="PANTHER" id="PTHR47075:SF9">
    <property type="entry name" value="TRANSCRIPTION FACTOR BHLH47"/>
    <property type="match status" value="1"/>
</dbReference>
<dbReference type="GO" id="GO:0046983">
    <property type="term" value="F:protein dimerization activity"/>
    <property type="evidence" value="ECO:0007669"/>
    <property type="project" value="InterPro"/>
</dbReference>
<evidence type="ECO:0000256" key="1">
    <source>
        <dbReference type="ARBA" id="ARBA00005510"/>
    </source>
</evidence>
<dbReference type="OrthoDB" id="1931098at2759"/>
<dbReference type="GO" id="GO:0003677">
    <property type="term" value="F:DNA binding"/>
    <property type="evidence" value="ECO:0007669"/>
    <property type="project" value="UniProtKB-KW"/>
</dbReference>
<evidence type="ECO:0000256" key="2">
    <source>
        <dbReference type="ARBA" id="ARBA00023015"/>
    </source>
</evidence>
<keyword evidence="9" id="KW-1185">Reference proteome</keyword>
<dbReference type="SUPFAM" id="SSF47459">
    <property type="entry name" value="HLH, helix-loop-helix DNA-binding domain"/>
    <property type="match status" value="1"/>
</dbReference>
<keyword evidence="6" id="KW-0175">Coiled coil</keyword>
<dbReference type="Pfam" id="PF23177">
    <property type="entry name" value="bHLH_IRO3"/>
    <property type="match status" value="1"/>
</dbReference>
<reference evidence="8" key="1">
    <citation type="journal article" date="2017" name="Gigascience">
        <title>The genome draft of coconut (Cocos nucifera).</title>
        <authorList>
            <person name="Xiao Y."/>
            <person name="Xu P."/>
            <person name="Fan H."/>
            <person name="Baudouin L."/>
            <person name="Xia W."/>
            <person name="Bocs S."/>
            <person name="Xu J."/>
            <person name="Li Q."/>
            <person name="Guo A."/>
            <person name="Zhou L."/>
            <person name="Li J."/>
            <person name="Wu Y."/>
            <person name="Ma Z."/>
            <person name="Armero A."/>
            <person name="Issali A.E."/>
            <person name="Liu N."/>
            <person name="Peng M."/>
            <person name="Yang Y."/>
        </authorList>
    </citation>
    <scope>NUCLEOTIDE SEQUENCE</scope>
    <source>
        <tissue evidence="8">Spear leaf of Hainan Tall coconut</tissue>
    </source>
</reference>
<reference evidence="8" key="2">
    <citation type="submission" date="2019-07" db="EMBL/GenBank/DDBJ databases">
        <authorList>
            <person name="Yang Y."/>
            <person name="Bocs S."/>
            <person name="Baudouin L."/>
        </authorList>
    </citation>
    <scope>NUCLEOTIDE SEQUENCE</scope>
    <source>
        <tissue evidence="8">Spear leaf of Hainan Tall coconut</tissue>
    </source>
</reference>